<dbReference type="InterPro" id="IPR002937">
    <property type="entry name" value="Amino_oxidase"/>
</dbReference>
<keyword evidence="3" id="KW-1185">Reference proteome</keyword>
<dbReference type="GO" id="GO:0016491">
    <property type="term" value="F:oxidoreductase activity"/>
    <property type="evidence" value="ECO:0007669"/>
    <property type="project" value="InterPro"/>
</dbReference>
<evidence type="ECO:0000313" key="2">
    <source>
        <dbReference type="EMBL" id="PZE19049.1"/>
    </source>
</evidence>
<comment type="caution">
    <text evidence="2">The sequence shown here is derived from an EMBL/GenBank/DDBJ whole genome shotgun (WGS) entry which is preliminary data.</text>
</comment>
<dbReference type="Proteomes" id="UP000214746">
    <property type="component" value="Unassembled WGS sequence"/>
</dbReference>
<reference evidence="2" key="1">
    <citation type="submission" date="2018-06" db="EMBL/GenBank/DDBJ databases">
        <title>Paenibacillus xerothermodurans sp. nov. an extremely dry heat resistant spore forming bacterium isolated from the soil of Cape Canaveral, Florida.</title>
        <authorList>
            <person name="Seuylemezian A."/>
            <person name="Kaur N."/>
            <person name="Patil P."/>
            <person name="Patil P."/>
            <person name="Mayilraj S."/>
            <person name="Vaishampayan P."/>
        </authorList>
    </citation>
    <scope>NUCLEOTIDE SEQUENCE [LARGE SCALE GENOMIC DNA]</scope>
    <source>
        <strain evidence="2">ATCC 27380</strain>
    </source>
</reference>
<dbReference type="Gene3D" id="3.50.50.60">
    <property type="entry name" value="FAD/NAD(P)-binding domain"/>
    <property type="match status" value="1"/>
</dbReference>
<gene>
    <name evidence="2" type="ORF">CBW46_020630</name>
</gene>
<feature type="domain" description="Amine oxidase" evidence="1">
    <location>
        <begin position="10"/>
        <end position="82"/>
    </location>
</feature>
<dbReference type="Pfam" id="PF01593">
    <property type="entry name" value="Amino_oxidase"/>
    <property type="match status" value="1"/>
</dbReference>
<name>A0A2W1N2X4_PAEXE</name>
<dbReference type="RefSeq" id="WP_111361099.1">
    <property type="nucleotide sequence ID" value="NZ_NHRJ02000023.1"/>
</dbReference>
<dbReference type="OrthoDB" id="269318at2"/>
<dbReference type="InterPro" id="IPR036188">
    <property type="entry name" value="FAD/NAD-bd_sf"/>
</dbReference>
<accession>A0A2W1N2X4</accession>
<evidence type="ECO:0000313" key="3">
    <source>
        <dbReference type="Proteomes" id="UP000214746"/>
    </source>
</evidence>
<proteinExistence type="predicted"/>
<sequence length="97" mass="10586">MAGPAIRSVARTTKKNSIIYVQDGWQTLVDQLYEKAVRSGVSMMTGKNVTEIEHDGAIRKIKFADGQEMDITHVISATPPEITAACWSGNVLFGVYA</sequence>
<dbReference type="SUPFAM" id="SSF51905">
    <property type="entry name" value="FAD/NAD(P)-binding domain"/>
    <property type="match status" value="1"/>
</dbReference>
<evidence type="ECO:0000259" key="1">
    <source>
        <dbReference type="Pfam" id="PF01593"/>
    </source>
</evidence>
<dbReference type="AlphaFoldDB" id="A0A2W1N2X4"/>
<protein>
    <recommendedName>
        <fullName evidence="1">Amine oxidase domain-containing protein</fullName>
    </recommendedName>
</protein>
<dbReference type="EMBL" id="NHRJ02000023">
    <property type="protein sequence ID" value="PZE19049.1"/>
    <property type="molecule type" value="Genomic_DNA"/>
</dbReference>
<organism evidence="2 3">
    <name type="scientific">Paenibacillus xerothermodurans</name>
    <dbReference type="NCBI Taxonomy" id="1977292"/>
    <lineage>
        <taxon>Bacteria</taxon>
        <taxon>Bacillati</taxon>
        <taxon>Bacillota</taxon>
        <taxon>Bacilli</taxon>
        <taxon>Bacillales</taxon>
        <taxon>Paenibacillaceae</taxon>
        <taxon>Paenibacillus</taxon>
    </lineage>
</organism>